<proteinExistence type="predicted"/>
<geneLocation type="plasmid" evidence="3">
    <name>pedy32-46i</name>
</geneLocation>
<evidence type="ECO:0000313" key="2">
    <source>
        <dbReference type="EMBL" id="AXV10042.1"/>
    </source>
</evidence>
<protein>
    <submittedName>
        <fullName evidence="2">Uncharacterized protein</fullName>
    </submittedName>
</protein>
<feature type="transmembrane region" description="Helical" evidence="1">
    <location>
        <begin position="31"/>
        <end position="54"/>
    </location>
</feature>
<gene>
    <name evidence="2" type="ORF">DVS28_b0272</name>
</gene>
<keyword evidence="2" id="KW-0614">Plasmid</keyword>
<dbReference type="Proteomes" id="UP000264006">
    <property type="component" value="Plasmid pEDY32-46I"/>
</dbReference>
<reference evidence="2 3" key="1">
    <citation type="submission" date="2018-09" db="EMBL/GenBank/DDBJ databases">
        <title>Complete genome sequence of Euzebya sp. DY32-46 isolated from seawater of Pacific Ocean.</title>
        <authorList>
            <person name="Xu L."/>
            <person name="Wu Y.-H."/>
            <person name="Xu X.-W."/>
        </authorList>
    </citation>
    <scope>NUCLEOTIDE SEQUENCE [LARGE SCALE GENOMIC DNA]</scope>
    <source>
        <strain evidence="2 3">DY32-46</strain>
        <plasmid evidence="3">pedy32-46i</plasmid>
    </source>
</reference>
<keyword evidence="1" id="KW-0812">Transmembrane</keyword>
<evidence type="ECO:0000313" key="3">
    <source>
        <dbReference type="Proteomes" id="UP000264006"/>
    </source>
</evidence>
<organism evidence="2 3">
    <name type="scientific">Euzebya pacifica</name>
    <dbReference type="NCBI Taxonomy" id="1608957"/>
    <lineage>
        <taxon>Bacteria</taxon>
        <taxon>Bacillati</taxon>
        <taxon>Actinomycetota</taxon>
        <taxon>Nitriliruptoria</taxon>
        <taxon>Euzebyales</taxon>
    </lineage>
</organism>
<dbReference type="EMBL" id="CP031166">
    <property type="protein sequence ID" value="AXV10042.1"/>
    <property type="molecule type" value="Genomic_DNA"/>
</dbReference>
<dbReference type="AlphaFoldDB" id="A0A346Y6E5"/>
<name>A0A346Y6E5_9ACTN</name>
<accession>A0A346Y6E5</accession>
<dbReference type="KEGG" id="euz:DVS28_b0272"/>
<sequence>MALTTAMFALGVPELWAEARAGTVLMVEPVMMAAVAIGLAMVPTAVAWMACAAFGTYTPDLLPDELERAMRPDVAVEPTAVARLRGFNVVTSGTPLPPSLRVTD</sequence>
<keyword evidence="1" id="KW-0472">Membrane</keyword>
<evidence type="ECO:0000256" key="1">
    <source>
        <dbReference type="SAM" id="Phobius"/>
    </source>
</evidence>
<keyword evidence="3" id="KW-1185">Reference proteome</keyword>
<keyword evidence="1" id="KW-1133">Transmembrane helix</keyword>